<dbReference type="PROSITE" id="PS50994">
    <property type="entry name" value="INTEGRASE"/>
    <property type="match status" value="1"/>
</dbReference>
<dbReference type="Gene3D" id="3.30.420.10">
    <property type="entry name" value="Ribonuclease H-like superfamily/Ribonuclease H"/>
    <property type="match status" value="1"/>
</dbReference>
<evidence type="ECO:0000313" key="5">
    <source>
        <dbReference type="Proteomes" id="UP001151760"/>
    </source>
</evidence>
<dbReference type="Gene3D" id="1.10.340.70">
    <property type="match status" value="1"/>
</dbReference>
<keyword evidence="4" id="KW-0695">RNA-directed DNA polymerase</keyword>
<reference evidence="4" key="1">
    <citation type="journal article" date="2022" name="Int. J. Mol. Sci.">
        <title>Draft Genome of Tanacetum Coccineum: Genomic Comparison of Closely Related Tanacetum-Family Plants.</title>
        <authorList>
            <person name="Yamashiro T."/>
            <person name="Shiraishi A."/>
            <person name="Nakayama K."/>
            <person name="Satake H."/>
        </authorList>
    </citation>
    <scope>NUCLEOTIDE SEQUENCE</scope>
</reference>
<feature type="coiled-coil region" evidence="1">
    <location>
        <begin position="747"/>
        <end position="774"/>
    </location>
</feature>
<dbReference type="Pfam" id="PF17921">
    <property type="entry name" value="Integrase_H2C2"/>
    <property type="match status" value="1"/>
</dbReference>
<keyword evidence="5" id="KW-1185">Reference proteome</keyword>
<keyword evidence="4" id="KW-0548">Nucleotidyltransferase</keyword>
<evidence type="ECO:0000256" key="2">
    <source>
        <dbReference type="SAM" id="MobiDB-lite"/>
    </source>
</evidence>
<dbReference type="Gene3D" id="3.10.10.10">
    <property type="entry name" value="HIV Type 1 Reverse Transcriptase, subunit A, domain 1"/>
    <property type="match status" value="1"/>
</dbReference>
<dbReference type="PANTHER" id="PTHR45835">
    <property type="entry name" value="YALI0A06105P"/>
    <property type="match status" value="1"/>
</dbReference>
<proteinExistence type="predicted"/>
<dbReference type="InterPro" id="IPR041588">
    <property type="entry name" value="Integrase_H2C2"/>
</dbReference>
<dbReference type="EMBL" id="BQNB010013884">
    <property type="protein sequence ID" value="GJT21381.1"/>
    <property type="molecule type" value="Genomic_DNA"/>
</dbReference>
<evidence type="ECO:0000256" key="1">
    <source>
        <dbReference type="SAM" id="Coils"/>
    </source>
</evidence>
<dbReference type="InterPro" id="IPR043502">
    <property type="entry name" value="DNA/RNA_pol_sf"/>
</dbReference>
<dbReference type="InterPro" id="IPR001584">
    <property type="entry name" value="Integrase_cat-core"/>
</dbReference>
<organism evidence="4 5">
    <name type="scientific">Tanacetum coccineum</name>
    <dbReference type="NCBI Taxonomy" id="301880"/>
    <lineage>
        <taxon>Eukaryota</taxon>
        <taxon>Viridiplantae</taxon>
        <taxon>Streptophyta</taxon>
        <taxon>Embryophyta</taxon>
        <taxon>Tracheophyta</taxon>
        <taxon>Spermatophyta</taxon>
        <taxon>Magnoliopsida</taxon>
        <taxon>eudicotyledons</taxon>
        <taxon>Gunneridae</taxon>
        <taxon>Pentapetalae</taxon>
        <taxon>asterids</taxon>
        <taxon>campanulids</taxon>
        <taxon>Asterales</taxon>
        <taxon>Asteraceae</taxon>
        <taxon>Asteroideae</taxon>
        <taxon>Anthemideae</taxon>
        <taxon>Anthemidinae</taxon>
        <taxon>Tanacetum</taxon>
    </lineage>
</organism>
<keyword evidence="4" id="KW-0808">Transferase</keyword>
<keyword evidence="1" id="KW-0175">Coiled coil</keyword>
<feature type="region of interest" description="Disordered" evidence="2">
    <location>
        <begin position="44"/>
        <end position="69"/>
    </location>
</feature>
<gene>
    <name evidence="4" type="ORF">Tco_0891318</name>
</gene>
<dbReference type="InterPro" id="IPR043128">
    <property type="entry name" value="Rev_trsase/Diguanyl_cyclase"/>
</dbReference>
<feature type="domain" description="Integrase catalytic" evidence="3">
    <location>
        <begin position="624"/>
        <end position="726"/>
    </location>
</feature>
<dbReference type="InterPro" id="IPR012337">
    <property type="entry name" value="RNaseH-like_sf"/>
</dbReference>
<dbReference type="InterPro" id="IPR036397">
    <property type="entry name" value="RNaseH_sf"/>
</dbReference>
<comment type="caution">
    <text evidence="4">The sequence shown here is derived from an EMBL/GenBank/DDBJ whole genome shotgun (WGS) entry which is preliminary data.</text>
</comment>
<evidence type="ECO:0000313" key="4">
    <source>
        <dbReference type="EMBL" id="GJT21381.1"/>
    </source>
</evidence>
<protein>
    <submittedName>
        <fullName evidence="4">Reverse transcriptase domain-containing protein</fullName>
    </submittedName>
</protein>
<name>A0ABQ5C2J6_9ASTR</name>
<sequence length="925" mass="105037">MALMNSVIARVVSIYSLTYSTIGRPGCRNHKEVGTGGTVGRVDGVEDREGNDERVDELNGQGNDQGMGANGGVEGVNGNVERANGGAPDFSTIIAQQLQNLLPAMLAQVSNRGNVGNQNGNVVNENVQENVGNVLVNGNRVGCSYKEFLACNPKEYDGKGGAVVLTRWIEKMESVHDMSGCSIDQKVKYTAGSFVVMRCKIESECGNHAMDELKSALTDEAVRNGSIKKVEKRGNVGEPSKDRSGRDGVKIGTRTGIVYLSRIEKRHEARRIIAQNQVASNTGVRVVETKGTRLGCRAVSSWSMRISPGSEPLLRIPPPDGKKCEFRIELIPGATPVAKSPYRLTPSELEELSGQLKELQDKDFIRPSSSPWGAPNRYPLLRIDDLFDLLQGSQFFLKIDIRSGYHQSVIYMDHKSLQHIFSQKELNMRQHRWIELFSDYDCEIRYHPGKANVVADALSRKERVKPKRVRAMNMILQSSIKDRILAAQKEVVDEFAVLQKGLDEMIEQRSDGTLYYLDRIWVPLKGEVRTLIMDEAHKSKYSVHLGADKMYYDLRDRYWWPGMKKDIAEYVSKCLTCLKVKAEHQRPSGLLQQPEIPVWKWEGIAMDFVTKLPRTSSGHDTIWVIVDRLTKSAYFLPMREDYKMERFWQSMQEALGTRLDMSTTYHPQTDGQSERTIQTLEDMLRACVLDFRGSWDVHLLLVEFSYNNSYHSSVRCAPFEALYGRKCRSPIMWAEVGEGQLIGHELVQETTEKISQIKDRLKAARDRQKSYADKRRKPLEFSVGDYVLLKVSPWKGVVRFGKKGKLAPRFVGPFEIIEKVGPVAYRLDLPEELNGVHDTFHVSNLKKCLADPTLKVPLDEIRVDAKLNFVEEPVEILEREFKKLKRSRIAIVKVRWNSKRGPEFTWEREDQMKLKYPHLFSDVSS</sequence>
<evidence type="ECO:0000259" key="3">
    <source>
        <dbReference type="PROSITE" id="PS50994"/>
    </source>
</evidence>
<accession>A0ABQ5C2J6</accession>
<reference evidence="4" key="2">
    <citation type="submission" date="2022-01" db="EMBL/GenBank/DDBJ databases">
        <authorList>
            <person name="Yamashiro T."/>
            <person name="Shiraishi A."/>
            <person name="Satake H."/>
            <person name="Nakayama K."/>
        </authorList>
    </citation>
    <scope>NUCLEOTIDE SEQUENCE</scope>
</reference>
<dbReference type="InterPro" id="IPR056924">
    <property type="entry name" value="SH3_Tf2-1"/>
</dbReference>
<dbReference type="SUPFAM" id="SSF56672">
    <property type="entry name" value="DNA/RNA polymerases"/>
    <property type="match status" value="1"/>
</dbReference>
<dbReference type="SUPFAM" id="SSF53098">
    <property type="entry name" value="Ribonuclease H-like"/>
    <property type="match status" value="1"/>
</dbReference>
<dbReference type="Pfam" id="PF24626">
    <property type="entry name" value="SH3_Tf2-1"/>
    <property type="match status" value="1"/>
</dbReference>
<dbReference type="Gene3D" id="3.30.70.270">
    <property type="match status" value="1"/>
</dbReference>
<dbReference type="Proteomes" id="UP001151760">
    <property type="component" value="Unassembled WGS sequence"/>
</dbReference>
<feature type="compositionally biased region" description="Basic and acidic residues" evidence="2">
    <location>
        <begin position="44"/>
        <end position="57"/>
    </location>
</feature>
<dbReference type="GO" id="GO:0003964">
    <property type="term" value="F:RNA-directed DNA polymerase activity"/>
    <property type="evidence" value="ECO:0007669"/>
    <property type="project" value="UniProtKB-KW"/>
</dbReference>
<dbReference type="PANTHER" id="PTHR45835:SF103">
    <property type="entry name" value="RNA-DIRECTED DNA POLYMERASE"/>
    <property type="match status" value="1"/>
</dbReference>